<reference evidence="2" key="1">
    <citation type="submission" date="2020-02" db="EMBL/GenBank/DDBJ databases">
        <authorList>
            <person name="Meier V. D."/>
        </authorList>
    </citation>
    <scope>NUCLEOTIDE SEQUENCE</scope>
    <source>
        <strain evidence="2">AVDCRST_MAG68</strain>
    </source>
</reference>
<dbReference type="AlphaFoldDB" id="A0A6J4KI37"/>
<evidence type="ECO:0000313" key="2">
    <source>
        <dbReference type="EMBL" id="CAA9306294.1"/>
    </source>
</evidence>
<name>A0A6J4KI37_9BACT</name>
<dbReference type="EMBL" id="CADCTW010000048">
    <property type="protein sequence ID" value="CAA9306294.1"/>
    <property type="molecule type" value="Genomic_DNA"/>
</dbReference>
<feature type="compositionally biased region" description="Acidic residues" evidence="1">
    <location>
        <begin position="10"/>
        <end position="20"/>
    </location>
</feature>
<accession>A0A6J4KI37</accession>
<feature type="region of interest" description="Disordered" evidence="1">
    <location>
        <begin position="1"/>
        <end position="107"/>
    </location>
</feature>
<protein>
    <submittedName>
        <fullName evidence="2">Uncharacterized protein</fullName>
    </submittedName>
</protein>
<gene>
    <name evidence="2" type="ORF">AVDCRST_MAG68-843</name>
</gene>
<evidence type="ECO:0000256" key="1">
    <source>
        <dbReference type="SAM" id="MobiDB-lite"/>
    </source>
</evidence>
<sequence>MPKRNIDPAFDQEEIDEADPLGEQAFAEEGFADAPNGGPDFSAPGLVDSADDKTPGGYGQKVAGVPEDQQHVMNTPSEQRPDSDNVVVHERGGESKGDPAVGGTRTE</sequence>
<organism evidence="2">
    <name type="scientific">uncultured Gemmatimonadota bacterium</name>
    <dbReference type="NCBI Taxonomy" id="203437"/>
    <lineage>
        <taxon>Bacteria</taxon>
        <taxon>Pseudomonadati</taxon>
        <taxon>Gemmatimonadota</taxon>
        <taxon>environmental samples</taxon>
    </lineage>
</organism>
<feature type="compositionally biased region" description="Basic and acidic residues" evidence="1">
    <location>
        <begin position="79"/>
        <end position="97"/>
    </location>
</feature>
<proteinExistence type="predicted"/>